<feature type="region of interest" description="Disordered" evidence="1">
    <location>
        <begin position="19"/>
        <end position="44"/>
    </location>
</feature>
<dbReference type="Proteomes" id="UP000431401">
    <property type="component" value="Unassembled WGS sequence"/>
</dbReference>
<name>A0A7K0DYP3_9NOCA</name>
<comment type="caution">
    <text evidence="2">The sequence shown here is derived from an EMBL/GenBank/DDBJ whole genome shotgun (WGS) entry which is preliminary data.</text>
</comment>
<accession>A0A7K0DYP3</accession>
<dbReference type="RefSeq" id="WP_153347224.1">
    <property type="nucleotide sequence ID" value="NZ_WEGI01000012.1"/>
</dbReference>
<dbReference type="AlphaFoldDB" id="A0A7K0DYP3"/>
<evidence type="ECO:0000256" key="1">
    <source>
        <dbReference type="SAM" id="MobiDB-lite"/>
    </source>
</evidence>
<dbReference type="EMBL" id="WEGI01000012">
    <property type="protein sequence ID" value="MQY29984.1"/>
    <property type="molecule type" value="Genomic_DNA"/>
</dbReference>
<reference evidence="2 3" key="1">
    <citation type="submission" date="2019-10" db="EMBL/GenBank/DDBJ databases">
        <title>Nocardia macrotermitis sp. nov. and Nocardia aurantia sp. nov., isolated from the gut of fungus growing-termite Macrotermes natalensis.</title>
        <authorList>
            <person name="Benndorf R."/>
            <person name="Schwitalla J."/>
            <person name="Martin K."/>
            <person name="De Beer W."/>
            <person name="Kaster A.-K."/>
            <person name="Vollmers J."/>
            <person name="Poulsen M."/>
            <person name="Beemelmanns C."/>
        </authorList>
    </citation>
    <scope>NUCLEOTIDE SEQUENCE [LARGE SCALE GENOMIC DNA]</scope>
    <source>
        <strain evidence="2 3">RB56</strain>
    </source>
</reference>
<evidence type="ECO:0000313" key="3">
    <source>
        <dbReference type="Proteomes" id="UP000431401"/>
    </source>
</evidence>
<dbReference type="OrthoDB" id="4563967at2"/>
<keyword evidence="3" id="KW-1185">Reference proteome</keyword>
<sequence>MWAWGRSYAERALAATWQSRRPVEPEPTILDPRPWEAGNEGETDPMDVVAEYELIG</sequence>
<protein>
    <submittedName>
        <fullName evidence="2">Uncharacterized protein</fullName>
    </submittedName>
</protein>
<evidence type="ECO:0000313" key="2">
    <source>
        <dbReference type="EMBL" id="MQY29984.1"/>
    </source>
</evidence>
<organism evidence="2 3">
    <name type="scientific">Nocardia aurantia</name>
    <dbReference type="NCBI Taxonomy" id="2585199"/>
    <lineage>
        <taxon>Bacteria</taxon>
        <taxon>Bacillati</taxon>
        <taxon>Actinomycetota</taxon>
        <taxon>Actinomycetes</taxon>
        <taxon>Mycobacteriales</taxon>
        <taxon>Nocardiaceae</taxon>
        <taxon>Nocardia</taxon>
    </lineage>
</organism>
<proteinExistence type="predicted"/>
<gene>
    <name evidence="2" type="ORF">NRB56_55780</name>
</gene>